<sequence length="454" mass="45735">MVSSRRPSLPTVIGLALALLLATSVLPATAAPPPESLCGCGDAVESGVDQHGLALTAASSTATVRVHENASATWVVRVRVADADSPAMDRLRANATLRDDVVDGAVRDTRFRSSAVDGDTLVARFHDPSFAERSTGVLRSTAFTNHHEGYLRLAGLGADELTVVAPEGMAVGWSVPGSTVADDGRSMTLTSLDERDVGHFVTFVPRDAPLAPLQSLVAVGGFVAPTLLRNVGLFVLLSSGLFAASVGAVGTSLSWPADRLGTEGGTVPTLLVGAGVVTTAAALVGIAGVGLFGASAGTALGLCLGLGTLGVACLRLGRSFRVTVAAAVSAALLGTAVGVGWAVLFQGVQPGFVSVPTTFAVLLSVFALVPAGHAFARRQRLLAVGTAAVGFLALALAAVPVTAPSVGLTGVFLWVLGVAFPLLGSPLLVAGMLLARDDTPADEAERADGTAVAD</sequence>
<keyword evidence="1" id="KW-0812">Transmembrane</keyword>
<feature type="transmembrane region" description="Helical" evidence="1">
    <location>
        <begin position="381"/>
        <end position="399"/>
    </location>
</feature>
<proteinExistence type="predicted"/>
<feature type="transmembrane region" description="Helical" evidence="1">
    <location>
        <begin position="298"/>
        <end position="317"/>
    </location>
</feature>
<evidence type="ECO:0000256" key="1">
    <source>
        <dbReference type="SAM" id="Phobius"/>
    </source>
</evidence>
<gene>
    <name evidence="2" type="ORF">SAMN04487949_0775</name>
</gene>
<keyword evidence="1" id="KW-1133">Transmembrane helix</keyword>
<dbReference type="RefSeq" id="WP_089694236.1">
    <property type="nucleotide sequence ID" value="NZ_FNHL01000001.1"/>
</dbReference>
<dbReference type="Proteomes" id="UP000199451">
    <property type="component" value="Unassembled WGS sequence"/>
</dbReference>
<feature type="transmembrane region" description="Helical" evidence="1">
    <location>
        <begin position="267"/>
        <end position="292"/>
    </location>
</feature>
<feature type="transmembrane region" description="Helical" evidence="1">
    <location>
        <begin position="411"/>
        <end position="435"/>
    </location>
</feature>
<name>A0A1G9QCP5_9EURY</name>
<dbReference type="AlphaFoldDB" id="A0A1G9QCP5"/>
<dbReference type="OrthoDB" id="242474at2157"/>
<keyword evidence="1" id="KW-0472">Membrane</keyword>
<feature type="transmembrane region" description="Helical" evidence="1">
    <location>
        <begin position="324"/>
        <end position="345"/>
    </location>
</feature>
<accession>A0A1G9QCP5</accession>
<dbReference type="EMBL" id="FNHL01000001">
    <property type="protein sequence ID" value="SDM08247.1"/>
    <property type="molecule type" value="Genomic_DNA"/>
</dbReference>
<keyword evidence="3" id="KW-1185">Reference proteome</keyword>
<protein>
    <submittedName>
        <fullName evidence="2">Uncharacterized protein</fullName>
    </submittedName>
</protein>
<evidence type="ECO:0000313" key="3">
    <source>
        <dbReference type="Proteomes" id="UP000199451"/>
    </source>
</evidence>
<feature type="transmembrane region" description="Helical" evidence="1">
    <location>
        <begin position="351"/>
        <end position="369"/>
    </location>
</feature>
<organism evidence="2 3">
    <name type="scientific">Halogranum gelatinilyticum</name>
    <dbReference type="NCBI Taxonomy" id="660521"/>
    <lineage>
        <taxon>Archaea</taxon>
        <taxon>Methanobacteriati</taxon>
        <taxon>Methanobacteriota</taxon>
        <taxon>Stenosarchaea group</taxon>
        <taxon>Halobacteria</taxon>
        <taxon>Halobacteriales</taxon>
        <taxon>Haloferacaceae</taxon>
    </lineage>
</organism>
<evidence type="ECO:0000313" key="2">
    <source>
        <dbReference type="EMBL" id="SDM08247.1"/>
    </source>
</evidence>
<reference evidence="3" key="1">
    <citation type="submission" date="2016-10" db="EMBL/GenBank/DDBJ databases">
        <authorList>
            <person name="Varghese N."/>
            <person name="Submissions S."/>
        </authorList>
    </citation>
    <scope>NUCLEOTIDE SEQUENCE [LARGE SCALE GENOMIC DNA]</scope>
    <source>
        <strain evidence="3">CGMCC 1.10119</strain>
    </source>
</reference>
<feature type="transmembrane region" description="Helical" evidence="1">
    <location>
        <begin position="231"/>
        <end position="255"/>
    </location>
</feature>